<feature type="region of interest" description="Disordered" evidence="1">
    <location>
        <begin position="717"/>
        <end position="737"/>
    </location>
</feature>
<dbReference type="EMBL" id="JAHMUF010000003">
    <property type="protein sequence ID" value="KAG7195670.1"/>
    <property type="molecule type" value="Genomic_DNA"/>
</dbReference>
<dbReference type="SUPFAM" id="SSF50978">
    <property type="entry name" value="WD40 repeat-like"/>
    <property type="match status" value="1"/>
</dbReference>
<proteinExistence type="predicted"/>
<name>A0A9P7VCQ5_9ASCO</name>
<comment type="caution">
    <text evidence="3">The sequence shown here is derived from an EMBL/GenBank/DDBJ whole genome shotgun (WGS) entry which is preliminary data.</text>
</comment>
<keyword evidence="2" id="KW-0812">Transmembrane</keyword>
<dbReference type="AlphaFoldDB" id="A0A9P7VCQ5"/>
<evidence type="ECO:0000313" key="3">
    <source>
        <dbReference type="EMBL" id="KAG7195670.1"/>
    </source>
</evidence>
<keyword evidence="2" id="KW-0472">Membrane</keyword>
<accession>A0A9P7VCQ5</accession>
<organism evidence="3 4">
    <name type="scientific">Scheffersomyces spartinae</name>
    <dbReference type="NCBI Taxonomy" id="45513"/>
    <lineage>
        <taxon>Eukaryota</taxon>
        <taxon>Fungi</taxon>
        <taxon>Dikarya</taxon>
        <taxon>Ascomycota</taxon>
        <taxon>Saccharomycotina</taxon>
        <taxon>Pichiomycetes</taxon>
        <taxon>Debaryomycetaceae</taxon>
        <taxon>Scheffersomyces</taxon>
    </lineage>
</organism>
<evidence type="ECO:0000256" key="2">
    <source>
        <dbReference type="SAM" id="Phobius"/>
    </source>
</evidence>
<keyword evidence="4" id="KW-1185">Reference proteome</keyword>
<reference evidence="3" key="1">
    <citation type="submission" date="2021-03" db="EMBL/GenBank/DDBJ databases">
        <authorList>
            <person name="Palmer J.M."/>
        </authorList>
    </citation>
    <scope>NUCLEOTIDE SEQUENCE</scope>
    <source>
        <strain evidence="3">ARV_011</strain>
    </source>
</reference>
<sequence length="860" mass="98102">MITIDLNRFELLDILAHQQRNTSSTSDHNTDTGYYGEGMNFISSYFLKANAPFQLRPSRLSTRYKLGELFLNIRISLLPKVWLFLFPSLAFFEFMVLLLTWALVFPTSTNELNGLFDWLYSLNISNKNDLLYYLEFSSMISFILAVSSLVFRLTPSKITDISKSRNIEEAFQELKNIDLIEEAKQKKTDGMGSDIARKNQFNIIDLPERHQLDIIQLVCGRTSPFVVSIGLDHRVLIWSPLIKPTIPEPINISSKALLLSNNSEFWPINYIDMSEEGDYIVLLNYRYRLMKLFSRKSLQFLWEIQLSPTKDGSKFKVLESFFRKRTVPGFLARKILEKNKSSTSKSKTFQQDDFVMVLQTGELISVSCSDGTVKVMNIIDDVYKKKAQGAIKKKYDMGPTELDDLNSTVRLNNAKALFTPRVNDRIVCNATNSDIFVGVTVNNSWKFRKLTLREGEFNKGITDHMYIPPPLQPMRSRQNSIDVDFASIAREEQRIKQQTKQYFIELHQKSITYDDSSVVQINMPAIVVVEFVGMVVRLKNMVAELIDIQSGIIIRTFALGNIKSNLLRVTHSEPTHCRFCGCASVQSFLIIYQEEGTKRLIVHTFRIDEKRAKSNICLRVERDPREIRCLGFNAAVEHQFWFNNVEAWESTDVNMIIGLRRETSCDDDDINSDVDHYDNSKQSFLTGMVATNSRNIIDSTNGLLLVRNRRALISEALQTPENGSSNNSKVTSPVTGKRSGKMEGFIITNIDGKLIPYEIPPSSTPDYNNIQLITCIHQFGYKSVAFNINNKLRILYLGSDKLIERNLYYCGTQATMGLVLKGLPGTDSANVGPSSPTGGKTSDLLFINKRRRMQERKLNV</sequence>
<dbReference type="InterPro" id="IPR036322">
    <property type="entry name" value="WD40_repeat_dom_sf"/>
</dbReference>
<feature type="transmembrane region" description="Helical" evidence="2">
    <location>
        <begin position="81"/>
        <end position="104"/>
    </location>
</feature>
<protein>
    <submittedName>
        <fullName evidence="3">Uncharacterized protein</fullName>
    </submittedName>
</protein>
<dbReference type="Proteomes" id="UP000790833">
    <property type="component" value="Unassembled WGS sequence"/>
</dbReference>
<gene>
    <name evidence="3" type="ORF">KQ657_003440</name>
</gene>
<evidence type="ECO:0000256" key="1">
    <source>
        <dbReference type="SAM" id="MobiDB-lite"/>
    </source>
</evidence>
<dbReference type="OrthoDB" id="1914839at2759"/>
<keyword evidence="2" id="KW-1133">Transmembrane helix</keyword>
<dbReference type="RefSeq" id="XP_043051215.1">
    <property type="nucleotide sequence ID" value="XM_043194163.1"/>
</dbReference>
<evidence type="ECO:0000313" key="4">
    <source>
        <dbReference type="Proteomes" id="UP000790833"/>
    </source>
</evidence>
<dbReference type="GeneID" id="66116814"/>
<feature type="compositionally biased region" description="Polar residues" evidence="1">
    <location>
        <begin position="717"/>
        <end position="734"/>
    </location>
</feature>